<accession>A0A8H5ZYZ6</accession>
<sequence>MQIILALTAMLLAPIISAAPMADNAVDKRQLTNALLPEGHDKYVEQDQGNGLLGNLGSTLMIGFDHAKYTVDPPSAAQPFKPAESSPGREAHRKAHLAIYEGMKNN</sequence>
<evidence type="ECO:0000256" key="2">
    <source>
        <dbReference type="SAM" id="SignalP"/>
    </source>
</evidence>
<reference evidence="3" key="2">
    <citation type="submission" date="2019-04" db="EMBL/GenBank/DDBJ databases">
        <title>Friends and foes A comparative genomics studyof 23 Aspergillus species from section Flavi.</title>
        <authorList>
            <consortium name="DOE Joint Genome Institute"/>
            <person name="Kjaerbolling I."/>
            <person name="Vesth T."/>
            <person name="Frisvad J.C."/>
            <person name="Nybo J.L."/>
            <person name="Theobald S."/>
            <person name="Kildgaard S."/>
            <person name="Isbrandt T."/>
            <person name="Kuo A."/>
            <person name="Sato A."/>
            <person name="Lyhne E.K."/>
            <person name="Kogle M.E."/>
            <person name="Wiebenga A."/>
            <person name="Kun R.S."/>
            <person name="Lubbers R.J."/>
            <person name="Makela M.R."/>
            <person name="Barry K."/>
            <person name="Chovatia M."/>
            <person name="Clum A."/>
            <person name="Daum C."/>
            <person name="Haridas S."/>
            <person name="He G."/>
            <person name="LaButti K."/>
            <person name="Lipzen A."/>
            <person name="Mondo S."/>
            <person name="Riley R."/>
            <person name="Salamov A."/>
            <person name="Simmons B.A."/>
            <person name="Magnuson J.K."/>
            <person name="Henrissat B."/>
            <person name="Mortensen U.H."/>
            <person name="Larsen T.O."/>
            <person name="Devries R.P."/>
            <person name="Grigoriev I.V."/>
            <person name="Machida M."/>
            <person name="Baker S.E."/>
            <person name="Andersen M.R."/>
        </authorList>
    </citation>
    <scope>NUCLEOTIDE SEQUENCE [LARGE SCALE GENOMIC DNA]</scope>
    <source>
        <strain evidence="3">IBT 14317</strain>
    </source>
</reference>
<feature type="chain" id="PRO_5043207774" evidence="2">
    <location>
        <begin position="19"/>
        <end position="106"/>
    </location>
</feature>
<feature type="region of interest" description="Disordered" evidence="1">
    <location>
        <begin position="73"/>
        <end position="93"/>
    </location>
</feature>
<organism evidence="3">
    <name type="scientific">Petromyces alliaceus</name>
    <name type="common">Aspergillus alliaceus</name>
    <dbReference type="NCBI Taxonomy" id="209559"/>
    <lineage>
        <taxon>Eukaryota</taxon>
        <taxon>Fungi</taxon>
        <taxon>Dikarya</taxon>
        <taxon>Ascomycota</taxon>
        <taxon>Pezizomycotina</taxon>
        <taxon>Eurotiomycetes</taxon>
        <taxon>Eurotiomycetidae</taxon>
        <taxon>Eurotiales</taxon>
        <taxon>Aspergillaceae</taxon>
        <taxon>Aspergillus</taxon>
        <taxon>Aspergillus subgen. Circumdati</taxon>
    </lineage>
</organism>
<dbReference type="OrthoDB" id="10408159at2759"/>
<proteinExistence type="predicted"/>
<reference evidence="4 5" key="1">
    <citation type="submission" date="2019-04" db="EMBL/GenBank/DDBJ databases">
        <title>Aspergillus burnettii sp. nov., novel species from soil in southeast Queensland.</title>
        <authorList>
            <person name="Gilchrist C.L.M."/>
            <person name="Pitt J.I."/>
            <person name="Lange L."/>
            <person name="Lacey H.J."/>
            <person name="Vuong D."/>
            <person name="Midgley D.J."/>
            <person name="Greenfield P."/>
            <person name="Bradbury M."/>
            <person name="Lacey E."/>
            <person name="Busk P.K."/>
            <person name="Pilgaard B."/>
            <person name="Chooi Y.H."/>
            <person name="Piggott A.M."/>
        </authorList>
    </citation>
    <scope>NUCLEOTIDE SEQUENCE [LARGE SCALE GENOMIC DNA]</scope>
    <source>
        <strain evidence="4 5">FRR 5400</strain>
    </source>
</reference>
<evidence type="ECO:0000256" key="1">
    <source>
        <dbReference type="SAM" id="MobiDB-lite"/>
    </source>
</evidence>
<evidence type="ECO:0000313" key="4">
    <source>
        <dbReference type="EMBL" id="KAF5857635.1"/>
    </source>
</evidence>
<dbReference type="AlphaFoldDB" id="A0A5N7BUP2"/>
<dbReference type="EMBL" id="ML735332">
    <property type="protein sequence ID" value="KAE8385555.1"/>
    <property type="molecule type" value="Genomic_DNA"/>
</dbReference>
<feature type="signal peptide" evidence="2">
    <location>
        <begin position="1"/>
        <end position="18"/>
    </location>
</feature>
<evidence type="ECO:0000313" key="3">
    <source>
        <dbReference type="EMBL" id="KAE8385555.1"/>
    </source>
</evidence>
<gene>
    <name evidence="3" type="ORF">BDV23DRAFT_188151</name>
    <name evidence="4" type="ORF">ETB97_005489</name>
</gene>
<evidence type="ECO:0000313" key="5">
    <source>
        <dbReference type="Proteomes" id="UP000541154"/>
    </source>
</evidence>
<keyword evidence="5" id="KW-1185">Reference proteome</keyword>
<protein>
    <submittedName>
        <fullName evidence="3">Uncharacterized protein</fullName>
    </submittedName>
</protein>
<dbReference type="EMBL" id="SPNV01000246">
    <property type="protein sequence ID" value="KAF5857635.1"/>
    <property type="molecule type" value="Genomic_DNA"/>
</dbReference>
<accession>A0A5N7BUP2</accession>
<name>A0A5N7BUP2_PETAA</name>
<keyword evidence="2" id="KW-0732">Signal</keyword>
<dbReference type="Proteomes" id="UP000326877">
    <property type="component" value="Unassembled WGS sequence"/>
</dbReference>
<dbReference type="Proteomes" id="UP000541154">
    <property type="component" value="Unassembled WGS sequence"/>
</dbReference>